<gene>
    <name evidence="1" type="ORF">ACI1P1_12650</name>
</gene>
<sequence length="310" mass="34458">METPHAVVQPTPKLKRSNSWAYSSRIAPYVFVSPFVISFLLFFAYPVVSTVIMSFQEVLPGQSRFIGLDNYSKLLNPTFYKAIGNSGMYTFWTLAVLIPLPLLIAVILNSAAMKAKNVFRSTLFVPALTSVVVAGTIFRLIFSELDGALANSIFRALGGEAQKWMAQSGTAMMVLVLLATWRWLGVNIVYFLSGLQSIPAELYESAEIDGATAWDKLLRITLPLLKPVTIYVLTISIYGGLSMFTESFMMYNGNRSPKDMGLTMVGYIYQQGMEQNKLGFGSAIGLSLLGITMFFNLIQLKFFGLFRKEE</sequence>
<evidence type="ECO:0000313" key="1">
    <source>
        <dbReference type="EMBL" id="MFM9329137.1"/>
    </source>
</evidence>
<accession>A0ACC7NXL6</accession>
<evidence type="ECO:0000313" key="2">
    <source>
        <dbReference type="Proteomes" id="UP001631969"/>
    </source>
</evidence>
<dbReference type="EMBL" id="JBJURJ010000007">
    <property type="protein sequence ID" value="MFM9329137.1"/>
    <property type="molecule type" value="Genomic_DNA"/>
</dbReference>
<comment type="caution">
    <text evidence="1">The sequence shown here is derived from an EMBL/GenBank/DDBJ whole genome shotgun (WGS) entry which is preliminary data.</text>
</comment>
<proteinExistence type="predicted"/>
<organism evidence="1 2">
    <name type="scientific">Paenibacillus mesotrionivorans</name>
    <dbReference type="NCBI Taxonomy" id="3160968"/>
    <lineage>
        <taxon>Bacteria</taxon>
        <taxon>Bacillati</taxon>
        <taxon>Bacillota</taxon>
        <taxon>Bacilli</taxon>
        <taxon>Bacillales</taxon>
        <taxon>Paenibacillaceae</taxon>
        <taxon>Paenibacillus</taxon>
    </lineage>
</organism>
<reference evidence="1" key="1">
    <citation type="submission" date="2024-12" db="EMBL/GenBank/DDBJ databases">
        <authorList>
            <person name="Wu N."/>
        </authorList>
    </citation>
    <scope>NUCLEOTIDE SEQUENCE</scope>
    <source>
        <strain evidence="1">P15</strain>
    </source>
</reference>
<name>A0ACC7NXL6_9BACL</name>
<keyword evidence="2" id="KW-1185">Reference proteome</keyword>
<protein>
    <submittedName>
        <fullName evidence="1">Carbohydrate ABC transporter permease</fullName>
    </submittedName>
</protein>
<dbReference type="Proteomes" id="UP001631969">
    <property type="component" value="Unassembled WGS sequence"/>
</dbReference>